<name>A0ABU7KFE5_9ACTN</name>
<comment type="caution">
    <text evidence="4">The sequence shown here is derived from an EMBL/GenBank/DDBJ whole genome shotgun (WGS) entry which is preliminary data.</text>
</comment>
<gene>
    <name evidence="4" type="ORF">Q8791_27450</name>
</gene>
<sequence length="129" mass="13758">MSERVFLTSSHSGATTQNREVGVFRTSTPSGAVDQSCGEVAALPDGTLVRDSRNPHRGHLAMPPNEWTAFLHNARRRQGSPTMVIAVLVAVLLVIWFFSRLMFDRDPDGGGDSPWPHNGGDSSGDGGGG</sequence>
<evidence type="ECO:0000256" key="2">
    <source>
        <dbReference type="SAM" id="Phobius"/>
    </source>
</evidence>
<evidence type="ECO:0000256" key="1">
    <source>
        <dbReference type="SAM" id="MobiDB-lite"/>
    </source>
</evidence>
<feature type="region of interest" description="Disordered" evidence="1">
    <location>
        <begin position="107"/>
        <end position="129"/>
    </location>
</feature>
<evidence type="ECO:0000259" key="3">
    <source>
        <dbReference type="Pfam" id="PF04149"/>
    </source>
</evidence>
<evidence type="ECO:0000313" key="5">
    <source>
        <dbReference type="Proteomes" id="UP001356095"/>
    </source>
</evidence>
<dbReference type="Proteomes" id="UP001356095">
    <property type="component" value="Unassembled WGS sequence"/>
</dbReference>
<evidence type="ECO:0000313" key="4">
    <source>
        <dbReference type="EMBL" id="MEE2040963.1"/>
    </source>
</evidence>
<accession>A0ABU7KFE5</accession>
<dbReference type="Pfam" id="PF04149">
    <property type="entry name" value="DUF397"/>
    <property type="match status" value="1"/>
</dbReference>
<keyword evidence="2" id="KW-1133">Transmembrane helix</keyword>
<feature type="transmembrane region" description="Helical" evidence="2">
    <location>
        <begin position="83"/>
        <end position="103"/>
    </location>
</feature>
<proteinExistence type="predicted"/>
<feature type="domain" description="DUF397" evidence="3">
    <location>
        <begin position="24"/>
        <end position="75"/>
    </location>
</feature>
<protein>
    <submittedName>
        <fullName evidence="4">DUF397 domain-containing protein</fullName>
    </submittedName>
</protein>
<dbReference type="EMBL" id="JAUZMY010000038">
    <property type="protein sequence ID" value="MEE2040963.1"/>
    <property type="molecule type" value="Genomic_DNA"/>
</dbReference>
<keyword evidence="5" id="KW-1185">Reference proteome</keyword>
<dbReference type="InterPro" id="IPR007278">
    <property type="entry name" value="DUF397"/>
</dbReference>
<keyword evidence="2" id="KW-0472">Membrane</keyword>
<organism evidence="4 5">
    <name type="scientific">Nocardiopsis codii</name>
    <dbReference type="NCBI Taxonomy" id="3065942"/>
    <lineage>
        <taxon>Bacteria</taxon>
        <taxon>Bacillati</taxon>
        <taxon>Actinomycetota</taxon>
        <taxon>Actinomycetes</taxon>
        <taxon>Streptosporangiales</taxon>
        <taxon>Nocardiopsidaceae</taxon>
        <taxon>Nocardiopsis</taxon>
    </lineage>
</organism>
<reference evidence="4 5" key="1">
    <citation type="submission" date="2023-08" db="EMBL/GenBank/DDBJ databases">
        <authorList>
            <person name="Girao M."/>
            <person name="Carvalho M.F."/>
        </authorList>
    </citation>
    <scope>NUCLEOTIDE SEQUENCE [LARGE SCALE GENOMIC DNA]</scope>
    <source>
        <strain evidence="4 5">CT-R113</strain>
    </source>
</reference>
<dbReference type="RefSeq" id="WP_330094727.1">
    <property type="nucleotide sequence ID" value="NZ_JAUZMY010000038.1"/>
</dbReference>
<keyword evidence="2" id="KW-0812">Transmembrane</keyword>